<gene>
    <name evidence="2" type="ORF">G8O29_08410</name>
</gene>
<dbReference type="InterPro" id="IPR003776">
    <property type="entry name" value="YcaO-like_dom"/>
</dbReference>
<keyword evidence="3" id="KW-1185">Reference proteome</keyword>
<dbReference type="Proteomes" id="UP001515660">
    <property type="component" value="Unassembled WGS sequence"/>
</dbReference>
<dbReference type="Gene3D" id="3.30.40.250">
    <property type="match status" value="1"/>
</dbReference>
<dbReference type="Gene3D" id="3.30.1330.230">
    <property type="match status" value="1"/>
</dbReference>
<dbReference type="PANTHER" id="PTHR37809:SF1">
    <property type="entry name" value="RIBOSOMAL PROTEIN S12 METHYLTHIOTRANSFERASE ACCESSORY FACTOR YCAO"/>
    <property type="match status" value="1"/>
</dbReference>
<dbReference type="EMBL" id="JAANHS010000005">
    <property type="protein sequence ID" value="NHB76763.1"/>
    <property type="molecule type" value="Genomic_DNA"/>
</dbReference>
<feature type="domain" description="YcaO" evidence="1">
    <location>
        <begin position="1"/>
        <end position="352"/>
    </location>
</feature>
<organism evidence="2 3">
    <name type="scientific">Rhodobacter calidifons</name>
    <dbReference type="NCBI Taxonomy" id="2715277"/>
    <lineage>
        <taxon>Bacteria</taxon>
        <taxon>Pseudomonadati</taxon>
        <taxon>Pseudomonadota</taxon>
        <taxon>Alphaproteobacteria</taxon>
        <taxon>Rhodobacterales</taxon>
        <taxon>Rhodobacter group</taxon>
        <taxon>Rhodobacter</taxon>
    </lineage>
</organism>
<protein>
    <submittedName>
        <fullName evidence="2">YcaO-like family protein</fullName>
    </submittedName>
</protein>
<comment type="caution">
    <text evidence="2">The sequence shown here is derived from an EMBL/GenBank/DDBJ whole genome shotgun (WGS) entry which is preliminary data.</text>
</comment>
<dbReference type="PANTHER" id="PTHR37809">
    <property type="entry name" value="RIBOSOMAL PROTEIN S12 METHYLTHIOTRANSFERASE ACCESSORY FACTOR YCAO"/>
    <property type="match status" value="1"/>
</dbReference>
<name>A0ABX0G659_9RHOB</name>
<dbReference type="PROSITE" id="PS51664">
    <property type="entry name" value="YCAO"/>
    <property type="match status" value="1"/>
</dbReference>
<accession>A0ABX0G659</accession>
<dbReference type="Pfam" id="PF02624">
    <property type="entry name" value="YcaO"/>
    <property type="match status" value="1"/>
</dbReference>
<evidence type="ECO:0000313" key="3">
    <source>
        <dbReference type="Proteomes" id="UP001515660"/>
    </source>
</evidence>
<proteinExistence type="predicted"/>
<reference evidence="2 3" key="1">
    <citation type="journal article" date="2022" name="Microorganisms">
        <title>Genome Sequence and Characterization of a Xanthorhodopsin-Containing, Aerobic Anoxygenic Phototrophic Rhodobacter Species, Isolated from Mesophilic Conditions at Yellowstone National Park.</title>
        <authorList>
            <person name="Kyndt J.A."/>
            <person name="Robertson S."/>
            <person name="Shoffstall I.B."/>
            <person name="Ramaley R.F."/>
            <person name="Meyer T.E."/>
        </authorList>
    </citation>
    <scope>NUCLEOTIDE SEQUENCE [LARGE SCALE GENOMIC DNA]</scope>
    <source>
        <strain evidence="2 3">M37P</strain>
    </source>
</reference>
<evidence type="ECO:0000313" key="2">
    <source>
        <dbReference type="EMBL" id="NHB76763.1"/>
    </source>
</evidence>
<dbReference type="RefSeq" id="WP_166402801.1">
    <property type="nucleotide sequence ID" value="NZ_JAANHS010000005.1"/>
</dbReference>
<evidence type="ECO:0000259" key="1">
    <source>
        <dbReference type="PROSITE" id="PS51664"/>
    </source>
</evidence>
<sequence>MKQNPAELIAKLARALDDDFRILALDEPDAPLFLAVALPTDDGVTGLKPRLPAGRGMTPQQAMLAAGAEALELRASLAQRHLSDLRRLPRRDGIAMVATSDLVSGATVEVPAQEVYLDCAAILGEPLREDANSTGCAVGPDRDSALARGLWECVERDALALWWHGRLPGGRVETEIIDAHQPRLYWWLHQRARQTRLIEITSDIGLPVVVAASADPDGRTVAMGAAARPVLEDAALAAVTEMVQTEVSLEHAREAGDPEAAAWLAAASLIGQPQFQPGPERPARPMEMPALLERLDRLGHRALGIDMTLPGDPLPAVRVLVPGLCAMRGRIDCPRYARLCPDQPRPTLPEPF</sequence>
<dbReference type="Gene3D" id="3.30.160.660">
    <property type="match status" value="1"/>
</dbReference>